<name>A0A516GDE2_9MICO</name>
<dbReference type="OrthoDB" id="9782970at2"/>
<proteinExistence type="predicted"/>
<organism evidence="2 3">
    <name type="scientific">Ornithinimicrobium ciconiae</name>
    <dbReference type="NCBI Taxonomy" id="2594265"/>
    <lineage>
        <taxon>Bacteria</taxon>
        <taxon>Bacillati</taxon>
        <taxon>Actinomycetota</taxon>
        <taxon>Actinomycetes</taxon>
        <taxon>Micrococcales</taxon>
        <taxon>Ornithinimicrobiaceae</taxon>
        <taxon>Ornithinimicrobium</taxon>
    </lineage>
</organism>
<reference evidence="2 3" key="1">
    <citation type="submission" date="2019-07" db="EMBL/GenBank/DDBJ databases">
        <title>complete genome sequencing of Ornithinimicrobium sp. H23M54.</title>
        <authorList>
            <person name="Bae J.-W."/>
            <person name="Lee S.-Y."/>
        </authorList>
    </citation>
    <scope>NUCLEOTIDE SEQUENCE [LARGE SCALE GENOMIC DNA]</scope>
    <source>
        <strain evidence="2 3">H23M54</strain>
    </source>
</reference>
<dbReference type="RefSeq" id="WP_143784217.1">
    <property type="nucleotide sequence ID" value="NZ_CP041616.1"/>
</dbReference>
<accession>A0A516GDE2</accession>
<evidence type="ECO:0000256" key="1">
    <source>
        <dbReference type="SAM" id="MobiDB-lite"/>
    </source>
</evidence>
<dbReference type="AlphaFoldDB" id="A0A516GDE2"/>
<dbReference type="Proteomes" id="UP000315395">
    <property type="component" value="Chromosome"/>
</dbReference>
<dbReference type="EMBL" id="CP041616">
    <property type="protein sequence ID" value="QDO89531.1"/>
    <property type="molecule type" value="Genomic_DNA"/>
</dbReference>
<protein>
    <submittedName>
        <fullName evidence="2">Uncharacterized protein</fullName>
    </submittedName>
</protein>
<sequence>MAFLLDHEYSRRGLSAGKLKGEDARRAGLLIAAAKAADCEAILAQTEIQETWEAGFDSYESWAGGYDDEDEDDYDEPDQDVHDVTSLLDNSVALTWWADPGNTGEVTLPLGGDEVVAVTPSNDLTPYASEFEGYMGNYGNTVDRWYRRAALVIWPSHQGFAVRAEASPGWALEAILASLAKGEQERARREADGLASAWGRTAPAALLTPALLVAAGIEDGERALAVLSPFDVHMLDVEHAAQLAELAMIYPSQWWTALRAQLDGGFRLIREDRRTWVETHLRAVCRELASVDGRQVVSWLGLWMSEWAVAAVDSALQDRRVAQRDKDLDLLGPAVAAVLAVVDQQRGTAVVGHLKAAGDRVLPLLVSAVRSHEPPSNTAMRALFTHLHDLLTEVLARPQRESDDWSIPWTSTGGEDADKLARFLASATQRTLEWPLAAPRRQSVHHWIDEATLPVRHLTRRRGRPYTLVLTKTDELFSREQAARHRAGKSRHSSPAYRERCPPGVSMHRSRVSVTAGGRCHAGVPE</sequence>
<gene>
    <name evidence="2" type="ORF">FNH13_15295</name>
</gene>
<evidence type="ECO:0000313" key="2">
    <source>
        <dbReference type="EMBL" id="QDO89531.1"/>
    </source>
</evidence>
<feature type="region of interest" description="Disordered" evidence="1">
    <location>
        <begin position="480"/>
        <end position="526"/>
    </location>
</feature>
<evidence type="ECO:0000313" key="3">
    <source>
        <dbReference type="Proteomes" id="UP000315395"/>
    </source>
</evidence>
<keyword evidence="3" id="KW-1185">Reference proteome</keyword>
<dbReference type="KEGG" id="orz:FNH13_15295"/>